<feature type="domain" description="Ppx/GppA phosphatase N-terminal" evidence="1">
    <location>
        <begin position="28"/>
        <end position="295"/>
    </location>
</feature>
<protein>
    <submittedName>
        <fullName evidence="2">Exopolyphosphatase/guanosine-5'-triphosphate,3'-diphosphate pyrophosphatase</fullName>
        <ecNumber evidence="2">3.6.1.11</ecNumber>
        <ecNumber evidence="2">3.6.1.40</ecNumber>
    </submittedName>
</protein>
<dbReference type="Pfam" id="PF02541">
    <property type="entry name" value="Ppx-GppA"/>
    <property type="match status" value="1"/>
</dbReference>
<comment type="caution">
    <text evidence="2">The sequence shown here is derived from an EMBL/GenBank/DDBJ whole genome shotgun (WGS) entry which is preliminary data.</text>
</comment>
<dbReference type="Proteomes" id="UP000217944">
    <property type="component" value="Unassembled WGS sequence"/>
</dbReference>
<dbReference type="Gene3D" id="3.30.420.40">
    <property type="match status" value="1"/>
</dbReference>
<organism evidence="2 3">
    <name type="scientific">Lebetimonas natsushimae</name>
    <dbReference type="NCBI Taxonomy" id="1936991"/>
    <lineage>
        <taxon>Bacteria</taxon>
        <taxon>Pseudomonadati</taxon>
        <taxon>Campylobacterota</taxon>
        <taxon>Epsilonproteobacteria</taxon>
        <taxon>Nautiliales</taxon>
        <taxon>Nautiliaceae</taxon>
        <taxon>Lebetimonas</taxon>
    </lineage>
</organism>
<dbReference type="Gene3D" id="3.30.420.150">
    <property type="entry name" value="Exopolyphosphatase. Domain 2"/>
    <property type="match status" value="1"/>
</dbReference>
<sequence length="300" mass="33739">MIAIDLGSNTIRAVKYDCATNEKLDEFERIIKTADRLVETGGITDEAIERIIEGVLDIKKRFGEDKIKAVATEALRSAKNKEYVLEKIKQQTGVEFEIISAYEEAQYTAIAVESCLGKCGYENERFFLVDIGGGSTELILKNKDNVISESYKLGIVTFTQKYKTPDAIKLAVKKQTKVFKDFIDLVFSTYKKPKIFAASSGTPTSIAALKKGMNYHTYDPEKVNGTVVTLDDLDYWGEKLMKMEMKKREELVGIGRGDLIITGIYIFREIFKLTKYKECVVCDDGVREGVAVSECRMENG</sequence>
<accession>A0A292YF20</accession>
<dbReference type="OrthoDB" id="9793035at2"/>
<dbReference type="InterPro" id="IPR050273">
    <property type="entry name" value="GppA/Ppx_hydrolase"/>
</dbReference>
<evidence type="ECO:0000259" key="1">
    <source>
        <dbReference type="Pfam" id="PF02541"/>
    </source>
</evidence>
<evidence type="ECO:0000313" key="2">
    <source>
        <dbReference type="EMBL" id="GAX88088.1"/>
    </source>
</evidence>
<gene>
    <name evidence="2" type="ORF">LNAT_P1383</name>
</gene>
<dbReference type="PANTHER" id="PTHR30005:SF0">
    <property type="entry name" value="RETROGRADE REGULATION PROTEIN 2"/>
    <property type="match status" value="1"/>
</dbReference>
<dbReference type="CDD" id="cd24054">
    <property type="entry name" value="ASKHA_NBD_AaPPX-GppA_MtPPX2-like"/>
    <property type="match status" value="1"/>
</dbReference>
<dbReference type="SUPFAM" id="SSF53067">
    <property type="entry name" value="Actin-like ATPase domain"/>
    <property type="match status" value="2"/>
</dbReference>
<proteinExistence type="predicted"/>
<evidence type="ECO:0000313" key="3">
    <source>
        <dbReference type="Proteomes" id="UP000217944"/>
    </source>
</evidence>
<dbReference type="GO" id="GO:0008894">
    <property type="term" value="F:guanosine-5'-triphosphate,3'-diphosphate diphosphatase activity"/>
    <property type="evidence" value="ECO:0007669"/>
    <property type="project" value="UniProtKB-EC"/>
</dbReference>
<dbReference type="EMBL" id="BDME01000006">
    <property type="protein sequence ID" value="GAX88088.1"/>
    <property type="molecule type" value="Genomic_DNA"/>
</dbReference>
<keyword evidence="3" id="KW-1185">Reference proteome</keyword>
<reference evidence="2 3" key="1">
    <citation type="journal article" date="2017" name="Syst. Appl. Microbiol.">
        <title>Lebetimonas natsushimae sp. nov., a novel strictly anaerobic, moderately thermophilic chemoautotroph isolated from a deep-sea hydrothermal vent polychaete nest in the Mid-Okinawa Trough.</title>
        <authorList>
            <person name="Nagata R."/>
            <person name="Takaki Y."/>
            <person name="Tame A."/>
            <person name="Nunoura T."/>
            <person name="Muto H."/>
            <person name="Mino S."/>
            <person name="Sawayama S."/>
            <person name="Takai K."/>
            <person name="Nakagawa S."/>
        </authorList>
    </citation>
    <scope>NUCLEOTIDE SEQUENCE [LARGE SCALE GENOMIC DNA]</scope>
    <source>
        <strain evidence="2 3">HS1857</strain>
    </source>
</reference>
<dbReference type="InterPro" id="IPR043129">
    <property type="entry name" value="ATPase_NBD"/>
</dbReference>
<dbReference type="PANTHER" id="PTHR30005">
    <property type="entry name" value="EXOPOLYPHOSPHATASE"/>
    <property type="match status" value="1"/>
</dbReference>
<dbReference type="InterPro" id="IPR003695">
    <property type="entry name" value="Ppx_GppA_N"/>
</dbReference>
<dbReference type="AlphaFoldDB" id="A0A292YF20"/>
<dbReference type="EC" id="3.6.1.40" evidence="2"/>
<dbReference type="RefSeq" id="WP_096259823.1">
    <property type="nucleotide sequence ID" value="NZ_BDME01000006.1"/>
</dbReference>
<keyword evidence="2" id="KW-0378">Hydrolase</keyword>
<dbReference type="EC" id="3.6.1.11" evidence="2"/>
<dbReference type="GO" id="GO:0004309">
    <property type="term" value="F:exopolyphosphatase activity"/>
    <property type="evidence" value="ECO:0007669"/>
    <property type="project" value="UniProtKB-EC"/>
</dbReference>
<name>A0A292YF20_9BACT</name>